<reference evidence="3 4" key="1">
    <citation type="submission" date="2016-05" db="EMBL/GenBank/DDBJ databases">
        <title>Microbial solvent formation.</title>
        <authorList>
            <person name="Poehlein A."/>
            <person name="Montoya Solano J.D."/>
            <person name="Flitsch S."/>
            <person name="Krabben P."/>
            <person name="Duerre P."/>
            <person name="Daniel R."/>
        </authorList>
    </citation>
    <scope>NUCLEOTIDE SEQUENCE [LARGE SCALE GENOMIC DNA]</scope>
    <source>
        <strain evidence="3 4">DSM 2619</strain>
    </source>
</reference>
<dbReference type="Proteomes" id="UP000190890">
    <property type="component" value="Unassembled WGS sequence"/>
</dbReference>
<dbReference type="RefSeq" id="WP_077847327.1">
    <property type="nucleotide sequence ID" value="NZ_LZZM01000143.1"/>
</dbReference>
<dbReference type="AlphaFoldDB" id="A0A1S8TIY1"/>
<feature type="transmembrane region" description="Helical" evidence="2">
    <location>
        <begin position="269"/>
        <end position="291"/>
    </location>
</feature>
<evidence type="ECO:0000256" key="2">
    <source>
        <dbReference type="SAM" id="Phobius"/>
    </source>
</evidence>
<evidence type="ECO:0000313" key="4">
    <source>
        <dbReference type="Proteomes" id="UP000190890"/>
    </source>
</evidence>
<comment type="caution">
    <text evidence="3">The sequence shown here is derived from an EMBL/GenBank/DDBJ whole genome shotgun (WGS) entry which is preliminary data.</text>
</comment>
<keyword evidence="2" id="KW-0812">Transmembrane</keyword>
<dbReference type="STRING" id="29367.CLPUN_21820"/>
<feature type="coiled-coil region" evidence="1">
    <location>
        <begin position="321"/>
        <end position="355"/>
    </location>
</feature>
<feature type="transmembrane region" description="Helical" evidence="2">
    <location>
        <begin position="12"/>
        <end position="34"/>
    </location>
</feature>
<evidence type="ECO:0000256" key="1">
    <source>
        <dbReference type="SAM" id="Coils"/>
    </source>
</evidence>
<accession>A0A1S8TIY1</accession>
<keyword evidence="2" id="KW-1133">Transmembrane helix</keyword>
<gene>
    <name evidence="3" type="ORF">CLPUN_21820</name>
</gene>
<keyword evidence="1" id="KW-0175">Coiled coil</keyword>
<evidence type="ECO:0000313" key="3">
    <source>
        <dbReference type="EMBL" id="OOM77747.1"/>
    </source>
</evidence>
<dbReference type="EMBL" id="LZZM01000143">
    <property type="protein sequence ID" value="OOM77747.1"/>
    <property type="molecule type" value="Genomic_DNA"/>
</dbReference>
<sequence>MRRREKKTLKLRIIIFLTVLTATLLPLIAFNVFFTIQARNYLNESGTKEIERIRNEEVESVKNFYEFIKLDIDVFSNTKAMNYLNQSNSNESIDMSVLKDVKYIENVYVLDKAFNQLYTFKSDKFNNDLSQIIKQTKFSKQYFITDFYVKDEKGYQFIFYKIIKNGEVIGFSVFELNEMFFYDLLSSNTGIDVDIYNGDFTVVASTLENKVNSTKIDKYTKKMLSGDTDTEVSDETRVSYSFIDLEDNSLYIIASKNESQIYSPINNSIIYIFIFFVLCLVFAVVVAIKLIQYLENYIKNNIFKNLSPKFHKIFSLILPNVEETIELINNSVDRLDELKEMKTKLLGEYTEIKDKEDKINEEIKNI</sequence>
<dbReference type="OrthoDB" id="1906427at2"/>
<protein>
    <submittedName>
        <fullName evidence="3">Uncharacterized protein</fullName>
    </submittedName>
</protein>
<name>A0A1S8TIY1_9CLOT</name>
<organism evidence="3 4">
    <name type="scientific">Clostridium puniceum</name>
    <dbReference type="NCBI Taxonomy" id="29367"/>
    <lineage>
        <taxon>Bacteria</taxon>
        <taxon>Bacillati</taxon>
        <taxon>Bacillota</taxon>
        <taxon>Clostridia</taxon>
        <taxon>Eubacteriales</taxon>
        <taxon>Clostridiaceae</taxon>
        <taxon>Clostridium</taxon>
    </lineage>
</organism>
<keyword evidence="4" id="KW-1185">Reference proteome</keyword>
<proteinExistence type="predicted"/>
<keyword evidence="2" id="KW-0472">Membrane</keyword>